<dbReference type="InterPro" id="IPR052709">
    <property type="entry name" value="Transposase-MT_Hybrid"/>
</dbReference>
<accession>A0ABN9ML28</accession>
<evidence type="ECO:0000313" key="2">
    <source>
        <dbReference type="Proteomes" id="UP001176940"/>
    </source>
</evidence>
<dbReference type="PANTHER" id="PTHR46060:SF1">
    <property type="entry name" value="MARINER MOS1 TRANSPOSASE-LIKE PROTEIN"/>
    <property type="match status" value="1"/>
</dbReference>
<evidence type="ECO:0008006" key="3">
    <source>
        <dbReference type="Google" id="ProtNLM"/>
    </source>
</evidence>
<keyword evidence="2" id="KW-1185">Reference proteome</keyword>
<sequence>MLTDEQKKKRVDISIANLEKFQADKENFLSRFLTMDETWIHHFDPETKQQSMTWKRADEPMPKKFKVSSSAGKVMASVFWDAEGIIMVDYLEKGATITGSYYAEQIRRLREAIKEKRRGKLRAGVLFHQDNALAHKAAVAMATIQEAGFELVEHPPYSPDLASSDFFLFPRLKEHLRGKKFDDNSDFFDLKSHFSCGSCDIVLDIDNILEKVDCHVSKELEISLVEPGEEDRKIITNAYNRVVKLISEETRLISALKEKYVSSLAFKKNMSEWINKNPNVDDLITVKKSIKGLKAQLRWKLLESSSMEESDDYNATAHSEVKHEIETIRNKIFYEIQQEQNEYALLSDLVQNWFPELPLMYFDVGITSYMNSGGLLSGSMERELFDAEPLKEYSSKRPL</sequence>
<dbReference type="PANTHER" id="PTHR46060">
    <property type="entry name" value="MARINER MOS1 TRANSPOSASE-LIKE PROTEIN"/>
    <property type="match status" value="1"/>
</dbReference>
<proteinExistence type="predicted"/>
<dbReference type="Pfam" id="PF01359">
    <property type="entry name" value="Transposase_1"/>
    <property type="match status" value="1"/>
</dbReference>
<comment type="caution">
    <text evidence="1">The sequence shown here is derived from an EMBL/GenBank/DDBJ whole genome shotgun (WGS) entry which is preliminary data.</text>
</comment>
<feature type="non-terminal residue" evidence="1">
    <location>
        <position position="399"/>
    </location>
</feature>
<dbReference type="Gene3D" id="3.30.420.10">
    <property type="entry name" value="Ribonuclease H-like superfamily/Ribonuclease H"/>
    <property type="match status" value="1"/>
</dbReference>
<reference evidence="1" key="1">
    <citation type="submission" date="2023-07" db="EMBL/GenBank/DDBJ databases">
        <authorList>
            <person name="Stuckert A."/>
        </authorList>
    </citation>
    <scope>NUCLEOTIDE SEQUENCE</scope>
</reference>
<dbReference type="InterPro" id="IPR036397">
    <property type="entry name" value="RNaseH_sf"/>
</dbReference>
<dbReference type="InterPro" id="IPR001888">
    <property type="entry name" value="Transposase_1"/>
</dbReference>
<name>A0ABN9ML28_9NEOB</name>
<protein>
    <recommendedName>
        <fullName evidence="3">Transposase</fullName>
    </recommendedName>
</protein>
<dbReference type="Proteomes" id="UP001176940">
    <property type="component" value="Unassembled WGS sequence"/>
</dbReference>
<dbReference type="EMBL" id="CAUEEQ010072686">
    <property type="protein sequence ID" value="CAJ0966195.1"/>
    <property type="molecule type" value="Genomic_DNA"/>
</dbReference>
<evidence type="ECO:0000313" key="1">
    <source>
        <dbReference type="EMBL" id="CAJ0966195.1"/>
    </source>
</evidence>
<organism evidence="1 2">
    <name type="scientific">Ranitomeya imitator</name>
    <name type="common">mimic poison frog</name>
    <dbReference type="NCBI Taxonomy" id="111125"/>
    <lineage>
        <taxon>Eukaryota</taxon>
        <taxon>Metazoa</taxon>
        <taxon>Chordata</taxon>
        <taxon>Craniata</taxon>
        <taxon>Vertebrata</taxon>
        <taxon>Euteleostomi</taxon>
        <taxon>Amphibia</taxon>
        <taxon>Batrachia</taxon>
        <taxon>Anura</taxon>
        <taxon>Neobatrachia</taxon>
        <taxon>Hyloidea</taxon>
        <taxon>Dendrobatidae</taxon>
        <taxon>Dendrobatinae</taxon>
        <taxon>Ranitomeya</taxon>
    </lineage>
</organism>
<gene>
    <name evidence="1" type="ORF">RIMI_LOCUS21044060</name>
</gene>